<organism evidence="3 4">
    <name type="scientific">Leucobacter triazinivorans</name>
    <dbReference type="NCBI Taxonomy" id="1784719"/>
    <lineage>
        <taxon>Bacteria</taxon>
        <taxon>Bacillati</taxon>
        <taxon>Actinomycetota</taxon>
        <taxon>Actinomycetes</taxon>
        <taxon>Micrococcales</taxon>
        <taxon>Microbacteriaceae</taxon>
        <taxon>Leucobacter</taxon>
    </lineage>
</organism>
<dbReference type="Proteomes" id="UP000289260">
    <property type="component" value="Chromosome"/>
</dbReference>
<evidence type="ECO:0000313" key="3">
    <source>
        <dbReference type="EMBL" id="QBE47851.1"/>
    </source>
</evidence>
<feature type="region of interest" description="Disordered" evidence="1">
    <location>
        <begin position="34"/>
        <end position="57"/>
    </location>
</feature>
<keyword evidence="2" id="KW-0472">Membrane</keyword>
<evidence type="ECO:0000313" key="4">
    <source>
        <dbReference type="Proteomes" id="UP000289260"/>
    </source>
</evidence>
<dbReference type="EMBL" id="CP035806">
    <property type="protein sequence ID" value="QBE47851.1"/>
    <property type="molecule type" value="Genomic_DNA"/>
</dbReference>
<proteinExistence type="predicted"/>
<name>A0A4P6KD66_9MICO</name>
<feature type="transmembrane region" description="Helical" evidence="2">
    <location>
        <begin position="6"/>
        <end position="28"/>
    </location>
</feature>
<keyword evidence="2" id="KW-1133">Transmembrane helix</keyword>
<keyword evidence="4" id="KW-1185">Reference proteome</keyword>
<evidence type="ECO:0000256" key="2">
    <source>
        <dbReference type="SAM" id="Phobius"/>
    </source>
</evidence>
<dbReference type="OrthoDB" id="6712920at2"/>
<evidence type="ECO:0000256" key="1">
    <source>
        <dbReference type="SAM" id="MobiDB-lite"/>
    </source>
</evidence>
<keyword evidence="2" id="KW-0812">Transmembrane</keyword>
<sequence length="57" mass="6037">MTPVAILFLALSTAIVWGGLIASALFLGRRPEIPEYPRGGDEPLGAENSGRPEGRES</sequence>
<dbReference type="KEGG" id="ltr:EVS81_02580"/>
<protein>
    <submittedName>
        <fullName evidence="3">MetS family NSS transporter small subunit</fullName>
    </submittedName>
</protein>
<dbReference type="RefSeq" id="WP_130109000.1">
    <property type="nucleotide sequence ID" value="NZ_CP035806.1"/>
</dbReference>
<dbReference type="AlphaFoldDB" id="A0A4P6KD66"/>
<gene>
    <name evidence="3" type="ORF">EVS81_02580</name>
</gene>
<accession>A0A4P6KD66</accession>
<reference evidence="3 4" key="1">
    <citation type="submission" date="2019-02" db="EMBL/GenBank/DDBJ databases">
        <authorList>
            <person name="Sun L."/>
            <person name="Pan D."/>
            <person name="Wu X."/>
        </authorList>
    </citation>
    <scope>NUCLEOTIDE SEQUENCE [LARGE SCALE GENOMIC DNA]</scope>
    <source>
        <strain evidence="3 4">JW-1</strain>
    </source>
</reference>
<dbReference type="NCBIfam" id="NF033493">
    <property type="entry name" value="MetS_like_NSS"/>
    <property type="match status" value="1"/>
</dbReference>